<evidence type="ECO:0000313" key="2">
    <source>
        <dbReference type="Proteomes" id="UP000556298"/>
    </source>
</evidence>
<accession>A0A6N4YGZ0</accession>
<organism evidence="1 2">
    <name type="scientific">Campylobacter lari</name>
    <dbReference type="NCBI Taxonomy" id="201"/>
    <lineage>
        <taxon>Bacteria</taxon>
        <taxon>Pseudomonadati</taxon>
        <taxon>Campylobacterota</taxon>
        <taxon>Epsilonproteobacteria</taxon>
        <taxon>Campylobacterales</taxon>
        <taxon>Campylobacteraceae</taxon>
        <taxon>Campylobacter</taxon>
    </lineage>
</organism>
<dbReference type="EMBL" id="AABYWZ010000027">
    <property type="protein sequence ID" value="EAJ5682140.1"/>
    <property type="molecule type" value="Genomic_DNA"/>
</dbReference>
<dbReference type="AlphaFoldDB" id="A0A6N4YGZ0"/>
<proteinExistence type="predicted"/>
<dbReference type="Proteomes" id="UP000556298">
    <property type="component" value="Unassembled WGS sequence"/>
</dbReference>
<sequence>MSSIEQIKKERKIKYMACVISLIVVGIMLQKIDSYSNITIYNFGIIFTFILLPVIVLIICIIGIISDNKAIKHYENKQYAERK</sequence>
<comment type="caution">
    <text evidence="1">The sequence shown here is derived from an EMBL/GenBank/DDBJ whole genome shotgun (WGS) entry which is preliminary data.</text>
</comment>
<reference evidence="1 2" key="1">
    <citation type="submission" date="2018-05" db="EMBL/GenBank/DDBJ databases">
        <authorList>
            <consortium name="PulseNet: The National Subtyping Network for Foodborne Disease Surveillance"/>
            <person name="Tarr C.L."/>
            <person name="Trees E."/>
            <person name="Katz L.S."/>
            <person name="Carleton-Romer H.A."/>
            <person name="Stroika S."/>
            <person name="Kucerova Z."/>
            <person name="Roache K.F."/>
            <person name="Sabol A.L."/>
            <person name="Besser J."/>
            <person name="Gerner-Smidt P."/>
        </authorList>
    </citation>
    <scope>NUCLEOTIDE SEQUENCE [LARGE SCALE GENOMIC DNA]</scope>
    <source>
        <strain evidence="1 2">2016D-0268</strain>
    </source>
</reference>
<evidence type="ECO:0000313" key="1">
    <source>
        <dbReference type="EMBL" id="EAJ5682140.1"/>
    </source>
</evidence>
<protein>
    <submittedName>
        <fullName evidence="1">Uncharacterized protein</fullName>
    </submittedName>
</protein>
<gene>
    <name evidence="1" type="ORF">BXA13_07455</name>
</gene>
<name>A0A6N4YGZ0_CAMLA</name>